<dbReference type="PRINTS" id="PR00738">
    <property type="entry name" value="GLHYDRLASE20"/>
</dbReference>
<evidence type="ECO:0000259" key="5">
    <source>
        <dbReference type="Pfam" id="PF00728"/>
    </source>
</evidence>
<dbReference type="Proteomes" id="UP000288805">
    <property type="component" value="Unassembled WGS sequence"/>
</dbReference>
<proteinExistence type="inferred from homology"/>
<protein>
    <recommendedName>
        <fullName evidence="3">beta-N-acetylhexosaminidase</fullName>
        <ecNumber evidence="3">3.2.1.52</ecNumber>
    </recommendedName>
</protein>
<sequence length="725" mass="81946">MLRDLRISLEEDAVIWKGEGHGRFRIRDAYKLLTGSNVITFPKKSIWVDKVPTKVVFFAWEASWEKNVLHWHIVDTQSFPLEIPSFPKLWNGAYSISERYTMADAAEIVRQVISDFYAQRRGISVLAEIDVPGHALSWLQVQFGRFGGSAVMLDSSLLHPKQIFMKAFALSVISMSQKNGHERWLVLVCSGVKNFRPFCRGGMRIWKDGAKVGWRGVGGSSWNDARMGQGGFYFALLWLKRRRGSRWFSPKGGVFMGVRSTFRKETTHGSFADAVRKARGVVGKAIWVRIGERGGWVGGHEREMRISGFGGTLLLFHFEILAEAERVLARGSRRVKERVLHLVRWTPEVGCLGKGGRAKEMRARVLGFLLHLWSWVVFKKIGDECGGFVVVDKDTTLMTNLHWARILVHPVGSSLPSSLQVPRRRNCVPNKQEVGGRSGGFLMCRRSKWEGAAILEYCSSCRVALLQANRLTGSSPLSLGLQSLGCQLLKMVLQDGSMLDLLRKAVKERSGMEMVARAEELELSRDVEFDALERENINSLPSGFVELRRSRVDGSILDKPNALKDSWVQESCECFFPTIFQILTSLGQMTTIKDKDKDRFLLDLSLPSANFDWYLQQVDVKNAFLHGDVEEGGVTTLIVYVNDITVTSNDPMEMQLLKDQLAKEFEIKEPGKLNLKEFGMLGCKPIDTPIEPNHKLSKASDDTYRVLQYLESTLRKEFCLKKVQS</sequence>
<dbReference type="PANTHER" id="PTHR22600:SF21">
    <property type="entry name" value="BETA-HEXOSAMINIDASE A"/>
    <property type="match status" value="1"/>
</dbReference>
<dbReference type="Gene3D" id="3.20.20.80">
    <property type="entry name" value="Glycosidases"/>
    <property type="match status" value="1"/>
</dbReference>
<accession>A0A438FCH7</accession>
<feature type="domain" description="Glycoside hydrolase family 20 catalytic" evidence="5">
    <location>
        <begin position="67"/>
        <end position="140"/>
    </location>
</feature>
<reference evidence="6 7" key="1">
    <citation type="journal article" date="2018" name="PLoS Genet.">
        <title>Population sequencing reveals clonal diversity and ancestral inbreeding in the grapevine cultivar Chardonnay.</title>
        <authorList>
            <person name="Roach M.J."/>
            <person name="Johnson D.L."/>
            <person name="Bohlmann J."/>
            <person name="van Vuuren H.J."/>
            <person name="Jones S.J."/>
            <person name="Pretorius I.S."/>
            <person name="Schmidt S.A."/>
            <person name="Borneman A.R."/>
        </authorList>
    </citation>
    <scope>NUCLEOTIDE SEQUENCE [LARGE SCALE GENOMIC DNA]</scope>
    <source>
        <strain evidence="7">cv. Chardonnay</strain>
        <tissue evidence="6">Leaf</tissue>
    </source>
</reference>
<comment type="similarity">
    <text evidence="2">Belongs to the glycosyl hydrolase 20 family.</text>
</comment>
<organism evidence="6 7">
    <name type="scientific">Vitis vinifera</name>
    <name type="common">Grape</name>
    <dbReference type="NCBI Taxonomy" id="29760"/>
    <lineage>
        <taxon>Eukaryota</taxon>
        <taxon>Viridiplantae</taxon>
        <taxon>Streptophyta</taxon>
        <taxon>Embryophyta</taxon>
        <taxon>Tracheophyta</taxon>
        <taxon>Spermatophyta</taxon>
        <taxon>Magnoliopsida</taxon>
        <taxon>eudicotyledons</taxon>
        <taxon>Gunneridae</taxon>
        <taxon>Pentapetalae</taxon>
        <taxon>rosids</taxon>
        <taxon>Vitales</taxon>
        <taxon>Vitaceae</taxon>
        <taxon>Viteae</taxon>
        <taxon>Vitis</taxon>
    </lineage>
</organism>
<dbReference type="AlphaFoldDB" id="A0A438FCH7"/>
<name>A0A438FCH7_VITVI</name>
<evidence type="ECO:0000313" key="6">
    <source>
        <dbReference type="EMBL" id="RVW57662.1"/>
    </source>
</evidence>
<comment type="catalytic activity">
    <reaction evidence="1">
        <text>Hydrolysis of terminal non-reducing N-acetyl-D-hexosamine residues in N-acetyl-beta-D-hexosaminides.</text>
        <dbReference type="EC" id="3.2.1.52"/>
    </reaction>
</comment>
<evidence type="ECO:0000256" key="3">
    <source>
        <dbReference type="ARBA" id="ARBA00012663"/>
    </source>
</evidence>
<dbReference type="InterPro" id="IPR025705">
    <property type="entry name" value="Beta_hexosaminidase_sua/sub"/>
</dbReference>
<dbReference type="EC" id="3.2.1.52" evidence="3"/>
<evidence type="ECO:0000256" key="1">
    <source>
        <dbReference type="ARBA" id="ARBA00001231"/>
    </source>
</evidence>
<dbReference type="GO" id="GO:0005975">
    <property type="term" value="P:carbohydrate metabolic process"/>
    <property type="evidence" value="ECO:0007669"/>
    <property type="project" value="InterPro"/>
</dbReference>
<dbReference type="EMBL" id="QGNW01001048">
    <property type="protein sequence ID" value="RVW57662.1"/>
    <property type="molecule type" value="Genomic_DNA"/>
</dbReference>
<dbReference type="GO" id="GO:0004563">
    <property type="term" value="F:beta-N-acetylhexosaminidase activity"/>
    <property type="evidence" value="ECO:0007669"/>
    <property type="project" value="UniProtKB-EC"/>
</dbReference>
<dbReference type="Pfam" id="PF00728">
    <property type="entry name" value="Glyco_hydro_20"/>
    <property type="match status" value="1"/>
</dbReference>
<dbReference type="PANTHER" id="PTHR22600">
    <property type="entry name" value="BETA-HEXOSAMINIDASE"/>
    <property type="match status" value="1"/>
</dbReference>
<dbReference type="InterPro" id="IPR017853">
    <property type="entry name" value="GH"/>
</dbReference>
<dbReference type="InterPro" id="IPR015883">
    <property type="entry name" value="Glyco_hydro_20_cat"/>
</dbReference>
<dbReference type="SUPFAM" id="SSF51445">
    <property type="entry name" value="(Trans)glycosidases"/>
    <property type="match status" value="1"/>
</dbReference>
<evidence type="ECO:0000256" key="4">
    <source>
        <dbReference type="ARBA" id="ARBA00022801"/>
    </source>
</evidence>
<evidence type="ECO:0000313" key="7">
    <source>
        <dbReference type="Proteomes" id="UP000288805"/>
    </source>
</evidence>
<gene>
    <name evidence="6" type="primary">HEXO3_6</name>
    <name evidence="6" type="ORF">CK203_096277</name>
</gene>
<comment type="caution">
    <text evidence="6">The sequence shown here is derived from an EMBL/GenBank/DDBJ whole genome shotgun (WGS) entry which is preliminary data.</text>
</comment>
<keyword evidence="4" id="KW-0378">Hydrolase</keyword>
<evidence type="ECO:0000256" key="2">
    <source>
        <dbReference type="ARBA" id="ARBA00006285"/>
    </source>
</evidence>